<evidence type="ECO:0000313" key="1">
    <source>
        <dbReference type="EMBL" id="EEE54598.1"/>
    </source>
</evidence>
<dbReference type="AlphaFoldDB" id="B9EWU2"/>
<dbReference type="Proteomes" id="UP000007752">
    <property type="component" value="Chromosome 1"/>
</dbReference>
<reference evidence="1" key="2">
    <citation type="submission" date="2008-12" db="EMBL/GenBank/DDBJ databases">
        <title>Improved gene annotation of the rice (Oryza sativa) genomes.</title>
        <authorList>
            <person name="Wang J."/>
            <person name="Li R."/>
            <person name="Fan W."/>
            <person name="Huang Q."/>
            <person name="Zhang J."/>
            <person name="Zhou Y."/>
            <person name="Hu Y."/>
            <person name="Zi S."/>
            <person name="Li J."/>
            <person name="Ni P."/>
            <person name="Zheng H."/>
            <person name="Zhang Y."/>
            <person name="Zhao M."/>
            <person name="Hao Q."/>
            <person name="McDermott J."/>
            <person name="Samudrala R."/>
            <person name="Kristiansen K."/>
            <person name="Wong G.K.-S."/>
        </authorList>
    </citation>
    <scope>NUCLEOTIDE SEQUENCE</scope>
</reference>
<name>B9EWU2_ORYSJ</name>
<dbReference type="EMBL" id="CM000138">
    <property type="protein sequence ID" value="EEE54598.1"/>
    <property type="molecule type" value="Genomic_DNA"/>
</dbReference>
<organism evidence="1">
    <name type="scientific">Oryza sativa subsp. japonica</name>
    <name type="common">Rice</name>
    <dbReference type="NCBI Taxonomy" id="39947"/>
    <lineage>
        <taxon>Eukaryota</taxon>
        <taxon>Viridiplantae</taxon>
        <taxon>Streptophyta</taxon>
        <taxon>Embryophyta</taxon>
        <taxon>Tracheophyta</taxon>
        <taxon>Spermatophyta</taxon>
        <taxon>Magnoliopsida</taxon>
        <taxon>Liliopsida</taxon>
        <taxon>Poales</taxon>
        <taxon>Poaceae</taxon>
        <taxon>BOP clade</taxon>
        <taxon>Oryzoideae</taxon>
        <taxon>Oryzeae</taxon>
        <taxon>Oryzinae</taxon>
        <taxon>Oryza</taxon>
        <taxon>Oryza sativa</taxon>
    </lineage>
</organism>
<reference evidence="1" key="1">
    <citation type="journal article" date="2005" name="PLoS Biol.">
        <title>The genomes of Oryza sativa: a history of duplications.</title>
        <authorList>
            <person name="Yu J."/>
            <person name="Wang J."/>
            <person name="Lin W."/>
            <person name="Li S."/>
            <person name="Li H."/>
            <person name="Zhou J."/>
            <person name="Ni P."/>
            <person name="Dong W."/>
            <person name="Hu S."/>
            <person name="Zeng C."/>
            <person name="Zhang J."/>
            <person name="Zhang Y."/>
            <person name="Li R."/>
            <person name="Xu Z."/>
            <person name="Li S."/>
            <person name="Li X."/>
            <person name="Zheng H."/>
            <person name="Cong L."/>
            <person name="Lin L."/>
            <person name="Yin J."/>
            <person name="Geng J."/>
            <person name="Li G."/>
            <person name="Shi J."/>
            <person name="Liu J."/>
            <person name="Lv H."/>
            <person name="Li J."/>
            <person name="Wang J."/>
            <person name="Deng Y."/>
            <person name="Ran L."/>
            <person name="Shi X."/>
            <person name="Wang X."/>
            <person name="Wu Q."/>
            <person name="Li C."/>
            <person name="Ren X."/>
            <person name="Wang J."/>
            <person name="Wang X."/>
            <person name="Li D."/>
            <person name="Liu D."/>
            <person name="Zhang X."/>
            <person name="Ji Z."/>
            <person name="Zhao W."/>
            <person name="Sun Y."/>
            <person name="Zhang Z."/>
            <person name="Bao J."/>
            <person name="Han Y."/>
            <person name="Dong L."/>
            <person name="Ji J."/>
            <person name="Chen P."/>
            <person name="Wu S."/>
            <person name="Liu J."/>
            <person name="Xiao Y."/>
            <person name="Bu D."/>
            <person name="Tan J."/>
            <person name="Yang L."/>
            <person name="Ye C."/>
            <person name="Zhang J."/>
            <person name="Xu J."/>
            <person name="Zhou Y."/>
            <person name="Yu Y."/>
            <person name="Zhang B."/>
            <person name="Zhuang S."/>
            <person name="Wei H."/>
            <person name="Liu B."/>
            <person name="Lei M."/>
            <person name="Yu H."/>
            <person name="Li Y."/>
            <person name="Xu H."/>
            <person name="Wei S."/>
            <person name="He X."/>
            <person name="Fang L."/>
            <person name="Zhang Z."/>
            <person name="Zhang Y."/>
            <person name="Huang X."/>
            <person name="Su Z."/>
            <person name="Tong W."/>
            <person name="Li J."/>
            <person name="Tong Z."/>
            <person name="Li S."/>
            <person name="Ye J."/>
            <person name="Wang L."/>
            <person name="Fang L."/>
            <person name="Lei T."/>
            <person name="Chen C."/>
            <person name="Chen H."/>
            <person name="Xu Z."/>
            <person name="Li H."/>
            <person name="Huang H."/>
            <person name="Zhang F."/>
            <person name="Xu H."/>
            <person name="Li N."/>
            <person name="Zhao C."/>
            <person name="Li S."/>
            <person name="Dong L."/>
            <person name="Huang Y."/>
            <person name="Li L."/>
            <person name="Xi Y."/>
            <person name="Qi Q."/>
            <person name="Li W."/>
            <person name="Zhang B."/>
            <person name="Hu W."/>
            <person name="Zhang Y."/>
            <person name="Tian X."/>
            <person name="Jiao Y."/>
            <person name="Liang X."/>
            <person name="Jin J."/>
            <person name="Gao L."/>
            <person name="Zheng W."/>
            <person name="Hao B."/>
            <person name="Liu S."/>
            <person name="Wang W."/>
            <person name="Yuan L."/>
            <person name="Cao M."/>
            <person name="McDermott J."/>
            <person name="Samudrala R."/>
            <person name="Wang J."/>
            <person name="Wong G.K."/>
            <person name="Yang H."/>
        </authorList>
    </citation>
    <scope>NUCLEOTIDE SEQUENCE [LARGE SCALE GENOMIC DNA]</scope>
</reference>
<accession>B9EWU2</accession>
<gene>
    <name evidence="1" type="ORF">OsJ_01816</name>
</gene>
<sequence>MPPSPPDAVDCVGTGTDVECFVEGLARVSEEEDGVLGFGGIRGEGVVGVGVAGVALLLLGDGPWWP</sequence>
<proteinExistence type="predicted"/>
<protein>
    <submittedName>
        <fullName evidence="1">Uncharacterized protein</fullName>
    </submittedName>
</protein>